<sequence>MGESVTDPRPVVVDVPTVAEPLHCEQRKERDQIALYCNKFESKDACKSLPLNKRISCTTGYIACIKNYCGIWCLNTEVSKLDFLAVNSVGYDKNNGLRLSVPNLALTTLFTFVLLII</sequence>
<accession>A0AAV3Y5P8</accession>
<reference evidence="1 2" key="1">
    <citation type="journal article" date="2021" name="Elife">
        <title>Chloroplast acquisition without the gene transfer in kleptoplastic sea slugs, Plakobranchus ocellatus.</title>
        <authorList>
            <person name="Maeda T."/>
            <person name="Takahashi S."/>
            <person name="Yoshida T."/>
            <person name="Shimamura S."/>
            <person name="Takaki Y."/>
            <person name="Nagai Y."/>
            <person name="Toyoda A."/>
            <person name="Suzuki Y."/>
            <person name="Arimoto A."/>
            <person name="Ishii H."/>
            <person name="Satoh N."/>
            <person name="Nishiyama T."/>
            <person name="Hasebe M."/>
            <person name="Maruyama T."/>
            <person name="Minagawa J."/>
            <person name="Obokata J."/>
            <person name="Shigenobu S."/>
        </authorList>
    </citation>
    <scope>NUCLEOTIDE SEQUENCE [LARGE SCALE GENOMIC DNA]</scope>
</reference>
<dbReference type="AlphaFoldDB" id="A0AAV3Y5P8"/>
<organism evidence="1 2">
    <name type="scientific">Plakobranchus ocellatus</name>
    <dbReference type="NCBI Taxonomy" id="259542"/>
    <lineage>
        <taxon>Eukaryota</taxon>
        <taxon>Metazoa</taxon>
        <taxon>Spiralia</taxon>
        <taxon>Lophotrochozoa</taxon>
        <taxon>Mollusca</taxon>
        <taxon>Gastropoda</taxon>
        <taxon>Heterobranchia</taxon>
        <taxon>Euthyneura</taxon>
        <taxon>Panpulmonata</taxon>
        <taxon>Sacoglossa</taxon>
        <taxon>Placobranchoidea</taxon>
        <taxon>Plakobranchidae</taxon>
        <taxon>Plakobranchus</taxon>
    </lineage>
</organism>
<gene>
    <name evidence="1" type="ORF">PoB_000397200</name>
</gene>
<dbReference type="EMBL" id="BLXT01000480">
    <property type="protein sequence ID" value="GFN77466.1"/>
    <property type="molecule type" value="Genomic_DNA"/>
</dbReference>
<comment type="caution">
    <text evidence="1">The sequence shown here is derived from an EMBL/GenBank/DDBJ whole genome shotgun (WGS) entry which is preliminary data.</text>
</comment>
<evidence type="ECO:0000313" key="2">
    <source>
        <dbReference type="Proteomes" id="UP000735302"/>
    </source>
</evidence>
<name>A0AAV3Y5P8_9GAST</name>
<protein>
    <submittedName>
        <fullName evidence="1">Uncharacterized protein</fullName>
    </submittedName>
</protein>
<keyword evidence="2" id="KW-1185">Reference proteome</keyword>
<proteinExistence type="predicted"/>
<dbReference type="Proteomes" id="UP000735302">
    <property type="component" value="Unassembled WGS sequence"/>
</dbReference>
<evidence type="ECO:0000313" key="1">
    <source>
        <dbReference type="EMBL" id="GFN77466.1"/>
    </source>
</evidence>